<evidence type="ECO:0000313" key="2">
    <source>
        <dbReference type="EMBL" id="OGF79358.1"/>
    </source>
</evidence>
<dbReference type="EMBL" id="MFHI01000006">
    <property type="protein sequence ID" value="OGF79358.1"/>
    <property type="molecule type" value="Genomic_DNA"/>
</dbReference>
<evidence type="ECO:0008006" key="4">
    <source>
        <dbReference type="Google" id="ProtNLM"/>
    </source>
</evidence>
<accession>A0A1F5WUN2</accession>
<organism evidence="2 3">
    <name type="scientific">Candidatus Giovannonibacteria bacterium RIFCSPHIGHO2_02_43_13</name>
    <dbReference type="NCBI Taxonomy" id="1798330"/>
    <lineage>
        <taxon>Bacteria</taxon>
        <taxon>Candidatus Giovannoniibacteriota</taxon>
    </lineage>
</organism>
<evidence type="ECO:0000256" key="1">
    <source>
        <dbReference type="SAM" id="Phobius"/>
    </source>
</evidence>
<dbReference type="AlphaFoldDB" id="A0A1F5WUN2"/>
<protein>
    <recommendedName>
        <fullName evidence="4">Bacterial Ig domain-containing protein</fullName>
    </recommendedName>
</protein>
<keyword evidence="1" id="KW-0812">Transmembrane</keyword>
<comment type="caution">
    <text evidence="2">The sequence shown here is derived from an EMBL/GenBank/DDBJ whole genome shotgun (WGS) entry which is preliminary data.</text>
</comment>
<dbReference type="Gene3D" id="2.60.40.10">
    <property type="entry name" value="Immunoglobulins"/>
    <property type="match status" value="1"/>
</dbReference>
<name>A0A1F5WUN2_9BACT</name>
<keyword evidence="1" id="KW-1133">Transmembrane helix</keyword>
<proteinExistence type="predicted"/>
<evidence type="ECO:0000313" key="3">
    <source>
        <dbReference type="Proteomes" id="UP000178425"/>
    </source>
</evidence>
<dbReference type="InterPro" id="IPR013783">
    <property type="entry name" value="Ig-like_fold"/>
</dbReference>
<dbReference type="Proteomes" id="UP000178425">
    <property type="component" value="Unassembled WGS sequence"/>
</dbReference>
<sequence length="109" mass="12063">MYIRHIIFAAVIVLVAGYFFYEAKEVILAPGLEILEPVNGATLEASVMRVVGKTRPKLAVWAGGRIFTSNEEGNFEGELPLSPGYNQIGFSVKDRFGNETKKVLQVFVK</sequence>
<gene>
    <name evidence="2" type="ORF">A2W54_01335</name>
</gene>
<feature type="transmembrane region" description="Helical" evidence="1">
    <location>
        <begin position="6"/>
        <end position="21"/>
    </location>
</feature>
<keyword evidence="1" id="KW-0472">Membrane</keyword>
<reference evidence="2 3" key="1">
    <citation type="journal article" date="2016" name="Nat. Commun.">
        <title>Thousands of microbial genomes shed light on interconnected biogeochemical processes in an aquifer system.</title>
        <authorList>
            <person name="Anantharaman K."/>
            <person name="Brown C.T."/>
            <person name="Hug L.A."/>
            <person name="Sharon I."/>
            <person name="Castelle C.J."/>
            <person name="Probst A.J."/>
            <person name="Thomas B.C."/>
            <person name="Singh A."/>
            <person name="Wilkins M.J."/>
            <person name="Karaoz U."/>
            <person name="Brodie E.L."/>
            <person name="Williams K.H."/>
            <person name="Hubbard S.S."/>
            <person name="Banfield J.F."/>
        </authorList>
    </citation>
    <scope>NUCLEOTIDE SEQUENCE [LARGE SCALE GENOMIC DNA]</scope>
</reference>